<dbReference type="InterPro" id="IPR036230">
    <property type="entry name" value="LeuA_allosteric_dom_sf"/>
</dbReference>
<dbReference type="Gene3D" id="1.10.238.260">
    <property type="match status" value="1"/>
</dbReference>
<dbReference type="PROSITE" id="PS00816">
    <property type="entry name" value="AIPM_HOMOCIT_SYNTH_2"/>
    <property type="match status" value="1"/>
</dbReference>
<evidence type="ECO:0000256" key="3">
    <source>
        <dbReference type="ARBA" id="ARBA00022605"/>
    </source>
</evidence>
<evidence type="ECO:0000256" key="5">
    <source>
        <dbReference type="ARBA" id="ARBA00022679"/>
    </source>
</evidence>
<dbReference type="Pfam" id="PF00682">
    <property type="entry name" value="HMGL-like"/>
    <property type="match status" value="1"/>
</dbReference>
<feature type="domain" description="Pyruvate carboxyltransferase" evidence="10">
    <location>
        <begin position="4"/>
        <end position="269"/>
    </location>
</feature>
<dbReference type="Pfam" id="PF08502">
    <property type="entry name" value="LeuA_dimer"/>
    <property type="match status" value="1"/>
</dbReference>
<dbReference type="AlphaFoldDB" id="A0A3P3XNN1"/>
<dbReference type="InterPro" id="IPR005675">
    <property type="entry name" value="Citramal_synthase"/>
</dbReference>
<protein>
    <recommendedName>
        <fullName evidence="8">Citramalate synthase</fullName>
        <ecNumber evidence="8">2.3.3.21</ecNumber>
    </recommendedName>
</protein>
<keyword evidence="11" id="KW-0012">Acyltransferase</keyword>
<dbReference type="PANTHER" id="PTHR43538:SF1">
    <property type="entry name" value="(R)-CITRAMALATE SYNTHASE"/>
    <property type="match status" value="1"/>
</dbReference>
<dbReference type="SUPFAM" id="SSF51569">
    <property type="entry name" value="Aldolase"/>
    <property type="match status" value="1"/>
</dbReference>
<keyword evidence="3" id="KW-0028">Amino-acid biosynthesis</keyword>
<dbReference type="EC" id="2.3.3.21" evidence="8"/>
<keyword evidence="5 9" id="KW-0808">Transferase</keyword>
<evidence type="ECO:0000256" key="2">
    <source>
        <dbReference type="ARBA" id="ARBA00006154"/>
    </source>
</evidence>
<dbReference type="CDD" id="cd07941">
    <property type="entry name" value="DRE_TIM_LeuA3"/>
    <property type="match status" value="1"/>
</dbReference>
<dbReference type="PROSITE" id="PS50991">
    <property type="entry name" value="PYR_CT"/>
    <property type="match status" value="1"/>
</dbReference>
<evidence type="ECO:0000256" key="4">
    <source>
        <dbReference type="ARBA" id="ARBA00022624"/>
    </source>
</evidence>
<dbReference type="NCBIfam" id="TIGR00977">
    <property type="entry name" value="citramal_synth"/>
    <property type="match status" value="1"/>
</dbReference>
<dbReference type="GO" id="GO:0043714">
    <property type="term" value="F:(R)-citramalate synthase activity"/>
    <property type="evidence" value="ECO:0007669"/>
    <property type="project" value="UniProtKB-UniRule"/>
</dbReference>
<dbReference type="InterPro" id="IPR054691">
    <property type="entry name" value="LeuA/HCS_post-cat"/>
</dbReference>
<reference evidence="11" key="1">
    <citation type="submission" date="2017-02" db="EMBL/GenBank/DDBJ databases">
        <authorList>
            <person name="Regsiter A."/>
            <person name="William W."/>
        </authorList>
    </citation>
    <scope>NUCLEOTIDE SEQUENCE</scope>
    <source>
        <strain evidence="11">BdmA 4</strain>
    </source>
</reference>
<accession>A0A3P3XNN1</accession>
<evidence type="ECO:0000259" key="10">
    <source>
        <dbReference type="PROSITE" id="PS50991"/>
    </source>
</evidence>
<dbReference type="Gene3D" id="3.20.20.70">
    <property type="entry name" value="Aldolase class I"/>
    <property type="match status" value="1"/>
</dbReference>
<dbReference type="InterPro" id="IPR013709">
    <property type="entry name" value="2-isopropylmalate_synth_dimer"/>
</dbReference>
<dbReference type="InterPro" id="IPR002034">
    <property type="entry name" value="AIPM/Hcit_synth_CS"/>
</dbReference>
<dbReference type="PROSITE" id="PS00815">
    <property type="entry name" value="AIPM_HOMOCIT_SYNTH_1"/>
    <property type="match status" value="1"/>
</dbReference>
<evidence type="ECO:0000256" key="8">
    <source>
        <dbReference type="NCBIfam" id="TIGR00977"/>
    </source>
</evidence>
<dbReference type="InterPro" id="IPR013785">
    <property type="entry name" value="Aldolase_TIM"/>
</dbReference>
<dbReference type="InterPro" id="IPR000891">
    <property type="entry name" value="PYR_CT"/>
</dbReference>
<evidence type="ECO:0000256" key="6">
    <source>
        <dbReference type="ARBA" id="ARBA00023304"/>
    </source>
</evidence>
<sequence>MLKLEMFDTTLRDGAQTEGVSFSVSDKLAVVKTLDAFGVRYIEAGNPGSNPKDMEFFAAASDLNLQHAKLVAFGSTKRKNIPVEDDGNVRSLLQANTSCVAIFGKSWGLHVTEVLSTTFEENLRCVLETVRFFREKGKEVIFDAEHFFDGCRSNRDYALDVLGAAVEGGADVLVLCDTNGGTMPLQVYEIVELVCGRFPGMRIGIHCHNDMGCAVANSMLAVKAGAVHVQGTFTGIGERCGNADLGIIIPNLQLKGGYECISGNLEKLCETEIKIAEIANLPVPHNKPYVGESAFAHKGGMHIDGVDKVSHSFEHIDPTFVGNRRRFLLSEVSGKKAVLLKIRDVAPELTKDSPETAKILDKLKELEHEGYQFEAADASFELLVKKVIGKFRPHFDLNMYRASSESPAPDGEMNSNAMIKIKVDGSAETTAAVGNGPVNALDLALRKALCVFYPELSNVHLIDYKVRVLETGRATGSRVRVLIESTDGHRKWITVGVSTDIIEASFVALVDSLEYKLCMEENE</sequence>
<evidence type="ECO:0000256" key="1">
    <source>
        <dbReference type="ARBA" id="ARBA00004743"/>
    </source>
</evidence>
<name>A0A3P3XNN1_9SPIR</name>
<dbReference type="Gene3D" id="3.30.160.270">
    <property type="match status" value="1"/>
</dbReference>
<evidence type="ECO:0000256" key="9">
    <source>
        <dbReference type="RuleBase" id="RU003523"/>
    </source>
</evidence>
<comment type="catalytic activity">
    <reaction evidence="7">
        <text>pyruvate + acetyl-CoA + H2O = (3R)-citramalate + CoA + H(+)</text>
        <dbReference type="Rhea" id="RHEA:19045"/>
        <dbReference type="ChEBI" id="CHEBI:15361"/>
        <dbReference type="ChEBI" id="CHEBI:15377"/>
        <dbReference type="ChEBI" id="CHEBI:15378"/>
        <dbReference type="ChEBI" id="CHEBI:30934"/>
        <dbReference type="ChEBI" id="CHEBI:57287"/>
        <dbReference type="ChEBI" id="CHEBI:57288"/>
        <dbReference type="EC" id="2.3.3.21"/>
    </reaction>
</comment>
<dbReference type="EMBL" id="FWDO01000004">
    <property type="protein sequence ID" value="SLM17880.1"/>
    <property type="molecule type" value="Genomic_DNA"/>
</dbReference>
<evidence type="ECO:0000313" key="11">
    <source>
        <dbReference type="EMBL" id="SLM17880.1"/>
    </source>
</evidence>
<dbReference type="GO" id="GO:0009098">
    <property type="term" value="P:L-leucine biosynthetic process"/>
    <property type="evidence" value="ECO:0007669"/>
    <property type="project" value="InterPro"/>
</dbReference>
<dbReference type="SUPFAM" id="SSF110921">
    <property type="entry name" value="2-isopropylmalate synthase LeuA, allosteric (dimerisation) domain"/>
    <property type="match status" value="1"/>
</dbReference>
<dbReference type="PANTHER" id="PTHR43538">
    <property type="entry name" value="ALPHA-IPM SYNTHASE/HOMOCITRATE SYNTHASE"/>
    <property type="match status" value="1"/>
</dbReference>
<dbReference type="UniPathway" id="UPA00047">
    <property type="reaction ID" value="UER00066"/>
</dbReference>
<comment type="pathway">
    <text evidence="1">Amino-acid biosynthesis; L-isoleucine biosynthesis; 2-oxobutanoate from pyruvate: step 1/3.</text>
</comment>
<keyword evidence="6" id="KW-0100">Branched-chain amino acid biosynthesis</keyword>
<gene>
    <name evidence="11" type="ORF">SPIRO4BDMA_40449</name>
</gene>
<proteinExistence type="inferred from homology"/>
<dbReference type="GO" id="GO:0003852">
    <property type="term" value="F:2-isopropylmalate synthase activity"/>
    <property type="evidence" value="ECO:0007669"/>
    <property type="project" value="InterPro"/>
</dbReference>
<organism evidence="11">
    <name type="scientific">uncultured spirochete</name>
    <dbReference type="NCBI Taxonomy" id="156406"/>
    <lineage>
        <taxon>Bacteria</taxon>
        <taxon>Pseudomonadati</taxon>
        <taxon>Spirochaetota</taxon>
        <taxon>Spirochaetia</taxon>
        <taxon>Spirochaetales</taxon>
        <taxon>environmental samples</taxon>
    </lineage>
</organism>
<dbReference type="Pfam" id="PF22617">
    <property type="entry name" value="HCS_D2"/>
    <property type="match status" value="1"/>
</dbReference>
<evidence type="ECO:0000256" key="7">
    <source>
        <dbReference type="ARBA" id="ARBA00048263"/>
    </source>
</evidence>
<dbReference type="GO" id="GO:0009097">
    <property type="term" value="P:isoleucine biosynthetic process"/>
    <property type="evidence" value="ECO:0007669"/>
    <property type="project" value="UniProtKB-UniRule"/>
</dbReference>
<dbReference type="SMART" id="SM00917">
    <property type="entry name" value="LeuA_dimer"/>
    <property type="match status" value="1"/>
</dbReference>
<keyword evidence="4" id="KW-0412">Isoleucine biosynthesis</keyword>
<comment type="similarity">
    <text evidence="2 9">Belongs to the alpha-IPM synthase/homocitrate synthase family.</text>
</comment>